<keyword evidence="14" id="KW-1185">Reference proteome</keyword>
<dbReference type="GO" id="GO:0005005">
    <property type="term" value="F:transmembrane-ephrin receptor activity"/>
    <property type="evidence" value="ECO:0007669"/>
    <property type="project" value="TreeGrafter"/>
</dbReference>
<evidence type="ECO:0008006" key="15">
    <source>
        <dbReference type="Google" id="ProtNLM"/>
    </source>
</evidence>
<feature type="transmembrane region" description="Helical" evidence="9">
    <location>
        <begin position="6"/>
        <end position="24"/>
    </location>
</feature>
<dbReference type="InterPro" id="IPR001660">
    <property type="entry name" value="SAM"/>
</dbReference>
<feature type="domain" description="Eph LBD" evidence="12">
    <location>
        <begin position="26"/>
        <end position="180"/>
    </location>
</feature>
<dbReference type="SUPFAM" id="SSF49785">
    <property type="entry name" value="Galactose-binding domain-like"/>
    <property type="match status" value="1"/>
</dbReference>
<organism evidence="13 14">
    <name type="scientific">Danionella cerebrum</name>
    <dbReference type="NCBI Taxonomy" id="2873325"/>
    <lineage>
        <taxon>Eukaryota</taxon>
        <taxon>Metazoa</taxon>
        <taxon>Chordata</taxon>
        <taxon>Craniata</taxon>
        <taxon>Vertebrata</taxon>
        <taxon>Euteleostomi</taxon>
        <taxon>Actinopterygii</taxon>
        <taxon>Neopterygii</taxon>
        <taxon>Teleostei</taxon>
        <taxon>Ostariophysi</taxon>
        <taxon>Cypriniformes</taxon>
        <taxon>Danionidae</taxon>
        <taxon>Danioninae</taxon>
        <taxon>Danionella</taxon>
    </lineage>
</organism>
<gene>
    <name evidence="13" type="ORF">DNTS_031084</name>
</gene>
<feature type="domain" description="SAM" evidence="10">
    <location>
        <begin position="597"/>
        <end position="629"/>
    </location>
</feature>
<accession>A0A553MM80</accession>
<dbReference type="Gene3D" id="3.30.200.20">
    <property type="entry name" value="Phosphorylase Kinase, domain 1"/>
    <property type="match status" value="1"/>
</dbReference>
<evidence type="ECO:0000313" key="14">
    <source>
        <dbReference type="Proteomes" id="UP000316079"/>
    </source>
</evidence>
<dbReference type="InterPro" id="IPR036116">
    <property type="entry name" value="FN3_sf"/>
</dbReference>
<dbReference type="PROSITE" id="PS50853">
    <property type="entry name" value="FN3"/>
    <property type="match status" value="1"/>
</dbReference>
<dbReference type="OrthoDB" id="5990031at2759"/>
<evidence type="ECO:0000256" key="3">
    <source>
        <dbReference type="ARBA" id="ARBA00022737"/>
    </source>
</evidence>
<dbReference type="Gene3D" id="2.10.50.10">
    <property type="entry name" value="Tumor Necrosis Factor Receptor, subunit A, domain 2"/>
    <property type="match status" value="1"/>
</dbReference>
<evidence type="ECO:0000259" key="10">
    <source>
        <dbReference type="PROSITE" id="PS50105"/>
    </source>
</evidence>
<proteinExistence type="predicted"/>
<dbReference type="Gene3D" id="2.60.120.260">
    <property type="entry name" value="Galactose-binding domain-like"/>
    <property type="match status" value="2"/>
</dbReference>
<dbReference type="EMBL" id="SRMA01027352">
    <property type="protein sequence ID" value="TRY54283.1"/>
    <property type="molecule type" value="Genomic_DNA"/>
</dbReference>
<feature type="domain" description="Fibronectin type-III" evidence="11">
    <location>
        <begin position="391"/>
        <end position="482"/>
    </location>
</feature>
<evidence type="ECO:0000256" key="2">
    <source>
        <dbReference type="ARBA" id="ARBA00022692"/>
    </source>
</evidence>
<dbReference type="Gene3D" id="1.10.150.50">
    <property type="entry name" value="Transcription Factor, Ets-1"/>
    <property type="match status" value="1"/>
</dbReference>
<dbReference type="STRING" id="623744.A0A553MM80"/>
<keyword evidence="8" id="KW-0675">Receptor</keyword>
<comment type="caution">
    <text evidence="13">The sequence shown here is derived from an EMBL/GenBank/DDBJ whole genome shotgun (WGS) entry which is preliminary data.</text>
</comment>
<dbReference type="PANTHER" id="PTHR46877">
    <property type="entry name" value="EPH RECEPTOR A5"/>
    <property type="match status" value="1"/>
</dbReference>
<dbReference type="Pfam" id="PF01404">
    <property type="entry name" value="Ephrin_lbd"/>
    <property type="match status" value="2"/>
</dbReference>
<keyword evidence="3" id="KW-0677">Repeat</keyword>
<dbReference type="SMART" id="SM00615">
    <property type="entry name" value="EPH_lbd"/>
    <property type="match status" value="1"/>
</dbReference>
<sequence>MDHVSGTNVVFFWFWLFLSAFTAAEEEVLMDTKRETSDLKWTIYPSADPEWEEVSGLDEEGNIVRTFQVCASHTSSSQWLRTGFMDLRGASVVYAQIRFSMMECTAQPHSLTPCRETFSVYSFQTDFLLSPGKERKWNLRTLRIGPLSRKGFYLAFVSQGACMALLSIKVYLKKCPSHIRSFSAFPETLPHSLVQLARGKCVDNSGPTHHSQAPPTMLCREDGQWAEPPSSECVCNAGFEPVEDQSCRACPLGQFKPAAGASVCGVCPDNSNTQSSGSRECVCRLGFYRAPADPPDSPCTEPLLAGGRADLSYSVQCSHCPASRCVPCSDTISYHPSQVGVTGRRVFIRGLLPHSTFTFTVQSENGVSAVSHTSPASSSINVTTSTDVWVTVSGLRRLRASESSISISWSSPPHSSHPVQEFQLRYSPKGQEESWQYVSSRSNSVTVNHLSRATQYQIQVRVRTSAGYGPFSTVEILGTLPDDEASPSRMVLTGVLVALGLLVLIAVVIVAVFCCRHSRCSRDPDPDKSSQFLMGPGMKVYIDPFTYEDPNEAVREFTKEIDVSFVKIEEVIGAGPLSPCSTPVPLHHCLCAPLWHLTHLSTEDLLRIGVTLAGHQKKILSSVQALQVHGGSLRF</sequence>
<dbReference type="SMART" id="SM00060">
    <property type="entry name" value="FN3"/>
    <property type="match status" value="2"/>
</dbReference>
<dbReference type="Pfam" id="PF00041">
    <property type="entry name" value="fn3"/>
    <property type="match status" value="1"/>
</dbReference>
<dbReference type="PANTHER" id="PTHR46877:SF14">
    <property type="entry name" value="RECEPTOR PROTEIN-TYROSINE KINASE"/>
    <property type="match status" value="1"/>
</dbReference>
<evidence type="ECO:0000313" key="13">
    <source>
        <dbReference type="EMBL" id="TRY54283.1"/>
    </source>
</evidence>
<evidence type="ECO:0000259" key="12">
    <source>
        <dbReference type="PROSITE" id="PS51550"/>
    </source>
</evidence>
<dbReference type="InterPro" id="IPR001090">
    <property type="entry name" value="Ephrin_rcpt_lig-bd_dom"/>
</dbReference>
<dbReference type="Pfam" id="PF07699">
    <property type="entry name" value="Ephrin_rec_like"/>
    <property type="match status" value="1"/>
</dbReference>
<dbReference type="SMART" id="SM01411">
    <property type="entry name" value="Ephrin_rec_like"/>
    <property type="match status" value="1"/>
</dbReference>
<evidence type="ECO:0000256" key="7">
    <source>
        <dbReference type="ARBA" id="ARBA00023136"/>
    </source>
</evidence>
<dbReference type="FunFam" id="2.10.50.10:FF:000001">
    <property type="entry name" value="Ephrin type-A receptor 5"/>
    <property type="match status" value="1"/>
</dbReference>
<dbReference type="InterPro" id="IPR027936">
    <property type="entry name" value="Eph_TM"/>
</dbReference>
<dbReference type="Gene3D" id="2.60.40.1770">
    <property type="entry name" value="ephrin a2 ectodomain"/>
    <property type="match status" value="1"/>
</dbReference>
<dbReference type="SUPFAM" id="SSF47769">
    <property type="entry name" value="SAM/Pointed domain"/>
    <property type="match status" value="1"/>
</dbReference>
<dbReference type="Pfam" id="PF00536">
    <property type="entry name" value="SAM_1"/>
    <property type="match status" value="1"/>
</dbReference>
<evidence type="ECO:0000256" key="9">
    <source>
        <dbReference type="SAM" id="Phobius"/>
    </source>
</evidence>
<evidence type="ECO:0000259" key="11">
    <source>
        <dbReference type="PROSITE" id="PS50853"/>
    </source>
</evidence>
<dbReference type="InterPro" id="IPR013761">
    <property type="entry name" value="SAM/pointed_sf"/>
</dbReference>
<dbReference type="InterPro" id="IPR011641">
    <property type="entry name" value="Tyr-kin_ephrin_A/B_rcpt-like"/>
</dbReference>
<keyword evidence="6 9" id="KW-1133">Transmembrane helix</keyword>
<evidence type="ECO:0000256" key="4">
    <source>
        <dbReference type="ARBA" id="ARBA00022741"/>
    </source>
</evidence>
<dbReference type="InterPro" id="IPR008979">
    <property type="entry name" value="Galactose-bd-like_sf"/>
</dbReference>
<dbReference type="SUPFAM" id="SSF49265">
    <property type="entry name" value="Fibronectin type III"/>
    <property type="match status" value="1"/>
</dbReference>
<dbReference type="Gene3D" id="2.60.40.10">
    <property type="entry name" value="Immunoglobulins"/>
    <property type="match status" value="2"/>
</dbReference>
<dbReference type="AlphaFoldDB" id="A0A553MM80"/>
<reference evidence="13 14" key="1">
    <citation type="journal article" date="2019" name="Sci. Data">
        <title>Hybrid genome assembly and annotation of Danionella translucida.</title>
        <authorList>
            <person name="Kadobianskyi M."/>
            <person name="Schulze L."/>
            <person name="Schuelke M."/>
            <person name="Judkewitz B."/>
        </authorList>
    </citation>
    <scope>NUCLEOTIDE SEQUENCE [LARGE SCALE GENOMIC DNA]</scope>
    <source>
        <strain evidence="13 14">Bolton</strain>
    </source>
</reference>
<evidence type="ECO:0000256" key="5">
    <source>
        <dbReference type="ARBA" id="ARBA00022840"/>
    </source>
</evidence>
<dbReference type="SUPFAM" id="SSF57184">
    <property type="entry name" value="Growth factor receptor domain"/>
    <property type="match status" value="1"/>
</dbReference>
<keyword evidence="4" id="KW-0547">Nucleotide-binding</keyword>
<dbReference type="GO" id="GO:0005524">
    <property type="term" value="F:ATP binding"/>
    <property type="evidence" value="ECO:0007669"/>
    <property type="project" value="UniProtKB-KW"/>
</dbReference>
<dbReference type="InterPro" id="IPR003961">
    <property type="entry name" value="FN3_dom"/>
</dbReference>
<dbReference type="GO" id="GO:0005886">
    <property type="term" value="C:plasma membrane"/>
    <property type="evidence" value="ECO:0007669"/>
    <property type="project" value="TreeGrafter"/>
</dbReference>
<dbReference type="InterPro" id="IPR013783">
    <property type="entry name" value="Ig-like_fold"/>
</dbReference>
<dbReference type="Proteomes" id="UP000316079">
    <property type="component" value="Unassembled WGS sequence"/>
</dbReference>
<dbReference type="InterPro" id="IPR050449">
    <property type="entry name" value="Ephrin_rcpt_TKs"/>
</dbReference>
<evidence type="ECO:0000256" key="6">
    <source>
        <dbReference type="ARBA" id="ARBA00022989"/>
    </source>
</evidence>
<dbReference type="GO" id="GO:0030425">
    <property type="term" value="C:dendrite"/>
    <property type="evidence" value="ECO:0007669"/>
    <property type="project" value="TreeGrafter"/>
</dbReference>
<dbReference type="PROSITE" id="PS51550">
    <property type="entry name" value="EPH_LBD"/>
    <property type="match status" value="1"/>
</dbReference>
<keyword evidence="5" id="KW-0067">ATP-binding</keyword>
<protein>
    <recommendedName>
        <fullName evidence="15">Fibronectin type-III domain-containing protein</fullName>
    </recommendedName>
</protein>
<name>A0A553MM80_9TELE</name>
<keyword evidence="7 9" id="KW-0472">Membrane</keyword>
<feature type="transmembrane region" description="Helical" evidence="9">
    <location>
        <begin position="490"/>
        <end position="514"/>
    </location>
</feature>
<keyword evidence="2 9" id="KW-0812">Transmembrane</keyword>
<dbReference type="InterPro" id="IPR009030">
    <property type="entry name" value="Growth_fac_rcpt_cys_sf"/>
</dbReference>
<comment type="subcellular location">
    <subcellularLocation>
        <location evidence="1">Membrane</location>
        <topology evidence="1">Single-pass type I membrane protein</topology>
    </subcellularLocation>
</comment>
<dbReference type="CDD" id="cd00063">
    <property type="entry name" value="FN3"/>
    <property type="match status" value="2"/>
</dbReference>
<dbReference type="Pfam" id="PF25599">
    <property type="entry name" value="Ephrin_CRD"/>
    <property type="match status" value="1"/>
</dbReference>
<dbReference type="Pfam" id="PF14575">
    <property type="entry name" value="EphA2_TM"/>
    <property type="match status" value="1"/>
</dbReference>
<evidence type="ECO:0000256" key="8">
    <source>
        <dbReference type="ARBA" id="ARBA00023170"/>
    </source>
</evidence>
<evidence type="ECO:0000256" key="1">
    <source>
        <dbReference type="ARBA" id="ARBA00004479"/>
    </source>
</evidence>
<dbReference type="PROSITE" id="PS50105">
    <property type="entry name" value="SAM_DOMAIN"/>
    <property type="match status" value="1"/>
</dbReference>
<dbReference type="GO" id="GO:0007411">
    <property type="term" value="P:axon guidance"/>
    <property type="evidence" value="ECO:0007669"/>
    <property type="project" value="TreeGrafter"/>
</dbReference>